<dbReference type="OrthoDB" id="291007at2759"/>
<dbReference type="Gene3D" id="3.40.390.10">
    <property type="entry name" value="Collagenase (Catalytic Domain)"/>
    <property type="match status" value="1"/>
</dbReference>
<feature type="binding site" evidence="10">
    <location>
        <position position="191"/>
    </location>
    <ligand>
        <name>Zn(2+)</name>
        <dbReference type="ChEBI" id="CHEBI:29105"/>
        <note>catalytic</note>
    </ligand>
</feature>
<dbReference type="InterPro" id="IPR001506">
    <property type="entry name" value="Peptidase_M12A"/>
</dbReference>
<reference evidence="14" key="1">
    <citation type="submission" date="2025-08" db="UniProtKB">
        <authorList>
            <consortium name="RefSeq"/>
        </authorList>
    </citation>
    <scope>IDENTIFICATION</scope>
    <source>
        <strain evidence="14">15085-1641.00</strain>
        <tissue evidence="14">Whole body</tissue>
    </source>
</reference>
<keyword evidence="8" id="KW-1015">Disulfide bond</keyword>
<dbReference type="KEGG" id="dhe:111596605"/>
<evidence type="ECO:0000256" key="6">
    <source>
        <dbReference type="ARBA" id="ARBA00023049"/>
    </source>
</evidence>
<evidence type="ECO:0000256" key="8">
    <source>
        <dbReference type="ARBA" id="ARBA00023157"/>
    </source>
</evidence>
<sequence>MQRLIFIFLSIHTPTWTLPLGPQEERSSEDPWSFSKDIIDLSAYGSALLGKPDQELTGALVGNFSADIEVNPEELGSYLEGDILVPQPVVTMRNGIITQTSRWPNGVVPYKIEGDFDHMELFIIQAAMVEYHRRTCIRFVPYSGESDFVSIWNDFSGCWSAVGRIGGEQKINLQTPGCLRRRGTVIHELMHALGFLHEQSRKERDEHVVIKYENIRVQALRNFRKVDSTEAFGVPYDFDSVMHYSARAFSRNGEPTIVPKQAKDTLRLGQRLSFSNGDVEKINRMYDCSSRITVPPTKEISLATPEPENSKATTIDSSLDPNSWFNLLISSWGLKENAG</sequence>
<keyword evidence="5 10" id="KW-0862">Zinc</keyword>
<dbReference type="InterPro" id="IPR006026">
    <property type="entry name" value="Peptidase_Metallo"/>
</dbReference>
<evidence type="ECO:0000259" key="12">
    <source>
        <dbReference type="PROSITE" id="PS51864"/>
    </source>
</evidence>
<feature type="binding site" evidence="10">
    <location>
        <position position="187"/>
    </location>
    <ligand>
        <name>Zn(2+)</name>
        <dbReference type="ChEBI" id="CHEBI:29105"/>
        <note>catalytic</note>
    </ligand>
</feature>
<dbReference type="SMART" id="SM00235">
    <property type="entry name" value="ZnMc"/>
    <property type="match status" value="1"/>
</dbReference>
<evidence type="ECO:0000313" key="13">
    <source>
        <dbReference type="Proteomes" id="UP000504633"/>
    </source>
</evidence>
<protein>
    <recommendedName>
        <fullName evidence="11">Metalloendopeptidase</fullName>
        <ecNumber evidence="11">3.4.24.-</ecNumber>
    </recommendedName>
</protein>
<dbReference type="GO" id="GO:0006508">
    <property type="term" value="P:proteolysis"/>
    <property type="evidence" value="ECO:0007669"/>
    <property type="project" value="UniProtKB-KW"/>
</dbReference>
<feature type="chain" id="PRO_5027149952" description="Metalloendopeptidase" evidence="11">
    <location>
        <begin position="18"/>
        <end position="339"/>
    </location>
</feature>
<dbReference type="Proteomes" id="UP000504633">
    <property type="component" value="Unplaced"/>
</dbReference>
<keyword evidence="1 10" id="KW-0645">Protease</keyword>
<keyword evidence="7" id="KW-0865">Zymogen</keyword>
<comment type="cofactor">
    <cofactor evidence="10 11">
        <name>Zn(2+)</name>
        <dbReference type="ChEBI" id="CHEBI:29105"/>
    </cofactor>
    <text evidence="10 11">Binds 1 zinc ion per subunit.</text>
</comment>
<keyword evidence="6 10" id="KW-0482">Metalloprotease</keyword>
<evidence type="ECO:0000256" key="10">
    <source>
        <dbReference type="PROSITE-ProRule" id="PRU01211"/>
    </source>
</evidence>
<dbReference type="FunFam" id="3.40.390.10:FF:000015">
    <property type="entry name" value="Meprin A subunit"/>
    <property type="match status" value="1"/>
</dbReference>
<dbReference type="InterPro" id="IPR024079">
    <property type="entry name" value="MetalloPept_cat_dom_sf"/>
</dbReference>
<evidence type="ECO:0000256" key="3">
    <source>
        <dbReference type="ARBA" id="ARBA00022729"/>
    </source>
</evidence>
<dbReference type="GO" id="GO:0004222">
    <property type="term" value="F:metalloendopeptidase activity"/>
    <property type="evidence" value="ECO:0007669"/>
    <property type="project" value="UniProtKB-UniRule"/>
</dbReference>
<dbReference type="RefSeq" id="XP_023166655.1">
    <property type="nucleotide sequence ID" value="XM_023310887.2"/>
</dbReference>
<dbReference type="OMA" id="RMERDDF"/>
<keyword evidence="9" id="KW-0325">Glycoprotein</keyword>
<dbReference type="GO" id="GO:0008270">
    <property type="term" value="F:zinc ion binding"/>
    <property type="evidence" value="ECO:0007669"/>
    <property type="project" value="UniProtKB-UniRule"/>
</dbReference>
<feature type="active site" evidence="10">
    <location>
        <position position="188"/>
    </location>
</feature>
<dbReference type="PRINTS" id="PR00480">
    <property type="entry name" value="ASTACIN"/>
</dbReference>
<evidence type="ECO:0000256" key="4">
    <source>
        <dbReference type="ARBA" id="ARBA00022801"/>
    </source>
</evidence>
<evidence type="ECO:0000256" key="1">
    <source>
        <dbReference type="ARBA" id="ARBA00022670"/>
    </source>
</evidence>
<keyword evidence="4 10" id="KW-0378">Hydrolase</keyword>
<dbReference type="PROSITE" id="PS51864">
    <property type="entry name" value="ASTACIN"/>
    <property type="match status" value="1"/>
</dbReference>
<evidence type="ECO:0000256" key="9">
    <source>
        <dbReference type="ARBA" id="ARBA00023180"/>
    </source>
</evidence>
<dbReference type="AlphaFoldDB" id="A0A6J1LP25"/>
<dbReference type="EC" id="3.4.24.-" evidence="11"/>
<evidence type="ECO:0000313" key="14">
    <source>
        <dbReference type="RefSeq" id="XP_023166655.1"/>
    </source>
</evidence>
<evidence type="ECO:0000256" key="2">
    <source>
        <dbReference type="ARBA" id="ARBA00022723"/>
    </source>
</evidence>
<evidence type="ECO:0000256" key="11">
    <source>
        <dbReference type="RuleBase" id="RU361183"/>
    </source>
</evidence>
<feature type="binding site" evidence="10">
    <location>
        <position position="197"/>
    </location>
    <ligand>
        <name>Zn(2+)</name>
        <dbReference type="ChEBI" id="CHEBI:29105"/>
        <note>catalytic</note>
    </ligand>
</feature>
<dbReference type="PANTHER" id="PTHR10127">
    <property type="entry name" value="DISCOIDIN, CUB, EGF, LAMININ , AND ZINC METALLOPROTEASE DOMAIN CONTAINING"/>
    <property type="match status" value="1"/>
</dbReference>
<feature type="signal peptide" evidence="11">
    <location>
        <begin position="1"/>
        <end position="17"/>
    </location>
</feature>
<dbReference type="Pfam" id="PF01400">
    <property type="entry name" value="Astacin"/>
    <property type="match status" value="1"/>
</dbReference>
<gene>
    <name evidence="14" type="primary">LOC111596605</name>
</gene>
<feature type="domain" description="Peptidase M12A" evidence="12">
    <location>
        <begin position="94"/>
        <end position="289"/>
    </location>
</feature>
<dbReference type="InterPro" id="IPR034035">
    <property type="entry name" value="Astacin-like_dom"/>
</dbReference>
<evidence type="ECO:0000256" key="7">
    <source>
        <dbReference type="ARBA" id="ARBA00023145"/>
    </source>
</evidence>
<keyword evidence="13" id="KW-1185">Reference proteome</keyword>
<dbReference type="PANTHER" id="PTHR10127:SF780">
    <property type="entry name" value="METALLOENDOPEPTIDASE"/>
    <property type="match status" value="1"/>
</dbReference>
<proteinExistence type="predicted"/>
<dbReference type="SUPFAM" id="SSF55486">
    <property type="entry name" value="Metalloproteases ('zincins'), catalytic domain"/>
    <property type="match status" value="1"/>
</dbReference>
<dbReference type="GeneID" id="111596605"/>
<comment type="caution">
    <text evidence="10">Lacks conserved residue(s) required for the propagation of feature annotation.</text>
</comment>
<name>A0A6J1LP25_DROHY</name>
<evidence type="ECO:0000256" key="5">
    <source>
        <dbReference type="ARBA" id="ARBA00022833"/>
    </source>
</evidence>
<dbReference type="CDD" id="cd04280">
    <property type="entry name" value="ZnMc_astacin_like"/>
    <property type="match status" value="1"/>
</dbReference>
<organism evidence="13 14">
    <name type="scientific">Drosophila hydei</name>
    <name type="common">Fruit fly</name>
    <dbReference type="NCBI Taxonomy" id="7224"/>
    <lineage>
        <taxon>Eukaryota</taxon>
        <taxon>Metazoa</taxon>
        <taxon>Ecdysozoa</taxon>
        <taxon>Arthropoda</taxon>
        <taxon>Hexapoda</taxon>
        <taxon>Insecta</taxon>
        <taxon>Pterygota</taxon>
        <taxon>Neoptera</taxon>
        <taxon>Endopterygota</taxon>
        <taxon>Diptera</taxon>
        <taxon>Brachycera</taxon>
        <taxon>Muscomorpha</taxon>
        <taxon>Ephydroidea</taxon>
        <taxon>Drosophilidae</taxon>
        <taxon>Drosophila</taxon>
    </lineage>
</organism>
<accession>A0A6J1LP25</accession>
<keyword evidence="3 11" id="KW-0732">Signal</keyword>
<keyword evidence="2 10" id="KW-0479">Metal-binding</keyword>